<dbReference type="RefSeq" id="WP_082213179.1">
    <property type="nucleotide sequence ID" value="NZ_FUZA01000001.1"/>
</dbReference>
<dbReference type="InterPro" id="IPR001451">
    <property type="entry name" value="Hexapep"/>
</dbReference>
<evidence type="ECO:0000256" key="4">
    <source>
        <dbReference type="ARBA" id="ARBA00023315"/>
    </source>
</evidence>
<dbReference type="STRING" id="651661.SAMN05660293_00615"/>
<dbReference type="OrthoDB" id="755870at2"/>
<keyword evidence="6" id="KW-1185">Reference proteome</keyword>
<dbReference type="Gene3D" id="2.160.10.10">
    <property type="entry name" value="Hexapeptide repeat proteins"/>
    <property type="match status" value="1"/>
</dbReference>
<gene>
    <name evidence="5" type="ORF">SAMN05660293_00615</name>
</gene>
<dbReference type="EMBL" id="FUZA01000001">
    <property type="protein sequence ID" value="SKB50731.1"/>
    <property type="molecule type" value="Genomic_DNA"/>
</dbReference>
<comment type="similarity">
    <text evidence="1">Belongs to the transferase hexapeptide repeat family.</text>
</comment>
<dbReference type="GO" id="GO:0005829">
    <property type="term" value="C:cytosol"/>
    <property type="evidence" value="ECO:0007669"/>
    <property type="project" value="TreeGrafter"/>
</dbReference>
<dbReference type="PANTHER" id="PTHR23416:SF23">
    <property type="entry name" value="ACETYLTRANSFERASE C18B11.09C-RELATED"/>
    <property type="match status" value="1"/>
</dbReference>
<sequence length="179" mass="20209">MKGLLSEFRLYLCNHWIKHIPSNRIRLWYYRNVMQFSIENGSHIFMGCTFDSAKNLTIGRNSVVNANCRIDNRGSIVIGENVSISNEVCILTGDHDMDSDDFLGRDYPVRIGSYVWIGTRAMILPGVNVGDAAVVAAGAVVTRPVQPYDVVAGVPARKIRERAFDKAFKYSNDYKRLFQ</sequence>
<dbReference type="InterPro" id="IPR011004">
    <property type="entry name" value="Trimer_LpxA-like_sf"/>
</dbReference>
<evidence type="ECO:0000256" key="1">
    <source>
        <dbReference type="ARBA" id="ARBA00007274"/>
    </source>
</evidence>
<proteinExistence type="inferred from homology"/>
<dbReference type="GO" id="GO:0008374">
    <property type="term" value="F:O-acyltransferase activity"/>
    <property type="evidence" value="ECO:0007669"/>
    <property type="project" value="TreeGrafter"/>
</dbReference>
<dbReference type="InterPro" id="IPR018357">
    <property type="entry name" value="Hexapep_transf_CS"/>
</dbReference>
<dbReference type="AlphaFoldDB" id="A0A1T5BUA7"/>
<keyword evidence="4" id="KW-0012">Acyltransferase</keyword>
<dbReference type="PANTHER" id="PTHR23416">
    <property type="entry name" value="SIALIC ACID SYNTHASE-RELATED"/>
    <property type="match status" value="1"/>
</dbReference>
<evidence type="ECO:0000313" key="6">
    <source>
        <dbReference type="Proteomes" id="UP000190897"/>
    </source>
</evidence>
<evidence type="ECO:0000256" key="2">
    <source>
        <dbReference type="ARBA" id="ARBA00022679"/>
    </source>
</evidence>
<reference evidence="6" key="1">
    <citation type="submission" date="2017-02" db="EMBL/GenBank/DDBJ databases">
        <authorList>
            <person name="Varghese N."/>
            <person name="Submissions S."/>
        </authorList>
    </citation>
    <scope>NUCLEOTIDE SEQUENCE [LARGE SCALE GENOMIC DNA]</scope>
    <source>
        <strain evidence="6">DSM 22270</strain>
    </source>
</reference>
<organism evidence="5 6">
    <name type="scientific">Dyadobacter psychrophilus</name>
    <dbReference type="NCBI Taxonomy" id="651661"/>
    <lineage>
        <taxon>Bacteria</taxon>
        <taxon>Pseudomonadati</taxon>
        <taxon>Bacteroidota</taxon>
        <taxon>Cytophagia</taxon>
        <taxon>Cytophagales</taxon>
        <taxon>Spirosomataceae</taxon>
        <taxon>Dyadobacter</taxon>
    </lineage>
</organism>
<dbReference type="PROSITE" id="PS00101">
    <property type="entry name" value="HEXAPEP_TRANSFERASES"/>
    <property type="match status" value="1"/>
</dbReference>
<accession>A0A1T5BUA7</accession>
<dbReference type="Pfam" id="PF00132">
    <property type="entry name" value="Hexapep"/>
    <property type="match status" value="1"/>
</dbReference>
<keyword evidence="3" id="KW-0677">Repeat</keyword>
<evidence type="ECO:0000313" key="5">
    <source>
        <dbReference type="EMBL" id="SKB50731.1"/>
    </source>
</evidence>
<keyword evidence="2 5" id="KW-0808">Transferase</keyword>
<dbReference type="Proteomes" id="UP000190897">
    <property type="component" value="Unassembled WGS sequence"/>
</dbReference>
<dbReference type="InterPro" id="IPR051159">
    <property type="entry name" value="Hexapeptide_acetyltransf"/>
</dbReference>
<dbReference type="CDD" id="cd04647">
    <property type="entry name" value="LbH_MAT_like"/>
    <property type="match status" value="1"/>
</dbReference>
<name>A0A1T5BUA7_9BACT</name>
<dbReference type="SUPFAM" id="SSF51161">
    <property type="entry name" value="Trimeric LpxA-like enzymes"/>
    <property type="match status" value="1"/>
</dbReference>
<evidence type="ECO:0000256" key="3">
    <source>
        <dbReference type="ARBA" id="ARBA00022737"/>
    </source>
</evidence>
<protein>
    <submittedName>
        <fullName evidence="5">Maltose O-acetyltransferase</fullName>
    </submittedName>
</protein>